<dbReference type="SMART" id="SM00646">
    <property type="entry name" value="Ami_3"/>
    <property type="match status" value="1"/>
</dbReference>
<reference evidence="3 4" key="1">
    <citation type="submission" date="2016-12" db="EMBL/GenBank/DDBJ databases">
        <title>Domibacillus sp. SAB 38T whole genome sequencing.</title>
        <authorList>
            <person name="Verma A."/>
            <person name="Ojha A.K."/>
            <person name="Krishnamurthi S."/>
        </authorList>
    </citation>
    <scope>NUCLEOTIDE SEQUENCE [LARGE SCALE GENOMIC DNA]</scope>
    <source>
        <strain evidence="3 4">SAB 38</strain>
    </source>
</reference>
<dbReference type="PANTHER" id="PTHR30404">
    <property type="entry name" value="N-ACETYLMURAMOYL-L-ALANINE AMIDASE"/>
    <property type="match status" value="1"/>
</dbReference>
<protein>
    <recommendedName>
        <fullName evidence="2">MurNAc-LAA domain-containing protein</fullName>
    </recommendedName>
</protein>
<feature type="domain" description="MurNAc-LAA" evidence="2">
    <location>
        <begin position="67"/>
        <end position="174"/>
    </location>
</feature>
<dbReference type="AlphaFoldDB" id="A0A1V2A8Y0"/>
<dbReference type="Proteomes" id="UP000188613">
    <property type="component" value="Unassembled WGS sequence"/>
</dbReference>
<dbReference type="Pfam" id="PF01520">
    <property type="entry name" value="Amidase_3"/>
    <property type="match status" value="1"/>
</dbReference>
<dbReference type="Gene3D" id="3.40.630.40">
    <property type="entry name" value="Zn-dependent exopeptidases"/>
    <property type="match status" value="1"/>
</dbReference>
<dbReference type="OrthoDB" id="9763643at2"/>
<dbReference type="PANTHER" id="PTHR30404:SF0">
    <property type="entry name" value="N-ACETYLMURAMOYL-L-ALANINE AMIDASE AMIC"/>
    <property type="match status" value="1"/>
</dbReference>
<gene>
    <name evidence="3" type="ORF">BTO28_05705</name>
</gene>
<dbReference type="InterPro" id="IPR050695">
    <property type="entry name" value="N-acetylmuramoyl_amidase_3"/>
</dbReference>
<sequence length="238" mass="26349">MKKIVVLDAGHGLPDLGAIGYLIEYEWTLKIVREVVNRLPDEIKVVLTRIGRRALHKVKTNDLNTRCAISNNANADLFVSIHLNAGDGTGYETLVYSPNEKGNAVHSEIAKTLGKYGVKDRGIKIRTDLAILKDTKATALLLECLFLDSEEDVKKLQNSAFFSDFCQAIVIGISKALGVTVKTTVGEGNRETPSRIHKKAVEWARMNSIFDGSDPAEPITRQQVLQMIYNDNKRKGTL</sequence>
<comment type="caution">
    <text evidence="3">The sequence shown here is derived from an EMBL/GenBank/DDBJ whole genome shotgun (WGS) entry which is preliminary data.</text>
</comment>
<keyword evidence="1" id="KW-0378">Hydrolase</keyword>
<evidence type="ECO:0000259" key="2">
    <source>
        <dbReference type="SMART" id="SM00646"/>
    </source>
</evidence>
<dbReference type="CDD" id="cd02696">
    <property type="entry name" value="MurNAc-LAA"/>
    <property type="match status" value="1"/>
</dbReference>
<dbReference type="STRING" id="1714355.BTO28_05705"/>
<dbReference type="GO" id="GO:0008745">
    <property type="term" value="F:N-acetylmuramoyl-L-alanine amidase activity"/>
    <property type="evidence" value="ECO:0007669"/>
    <property type="project" value="InterPro"/>
</dbReference>
<dbReference type="GO" id="GO:0009253">
    <property type="term" value="P:peptidoglycan catabolic process"/>
    <property type="evidence" value="ECO:0007669"/>
    <property type="project" value="InterPro"/>
</dbReference>
<dbReference type="EMBL" id="MSFI01000009">
    <property type="protein sequence ID" value="OMP67443.1"/>
    <property type="molecule type" value="Genomic_DNA"/>
</dbReference>
<dbReference type="InterPro" id="IPR002508">
    <property type="entry name" value="MurNAc-LAA_cat"/>
</dbReference>
<evidence type="ECO:0000313" key="4">
    <source>
        <dbReference type="Proteomes" id="UP000188613"/>
    </source>
</evidence>
<accession>A0A1V2A8Y0</accession>
<proteinExistence type="predicted"/>
<dbReference type="RefSeq" id="WP_076764574.1">
    <property type="nucleotide sequence ID" value="NZ_MSFI01000009.1"/>
</dbReference>
<evidence type="ECO:0000313" key="3">
    <source>
        <dbReference type="EMBL" id="OMP67443.1"/>
    </source>
</evidence>
<evidence type="ECO:0000256" key="1">
    <source>
        <dbReference type="ARBA" id="ARBA00022801"/>
    </source>
</evidence>
<name>A0A1V2A8Y0_9BACI</name>
<keyword evidence="4" id="KW-1185">Reference proteome</keyword>
<dbReference type="GO" id="GO:0030288">
    <property type="term" value="C:outer membrane-bounded periplasmic space"/>
    <property type="evidence" value="ECO:0007669"/>
    <property type="project" value="TreeGrafter"/>
</dbReference>
<organism evidence="3 4">
    <name type="scientific">Domibacillus epiphyticus</name>
    <dbReference type="NCBI Taxonomy" id="1714355"/>
    <lineage>
        <taxon>Bacteria</taxon>
        <taxon>Bacillati</taxon>
        <taxon>Bacillota</taxon>
        <taxon>Bacilli</taxon>
        <taxon>Bacillales</taxon>
        <taxon>Bacillaceae</taxon>
        <taxon>Domibacillus</taxon>
    </lineage>
</organism>
<dbReference type="SUPFAM" id="SSF53187">
    <property type="entry name" value="Zn-dependent exopeptidases"/>
    <property type="match status" value="1"/>
</dbReference>